<accession>A0A2D3V3V8</accession>
<dbReference type="GO" id="GO:0003954">
    <property type="term" value="F:NADH dehydrogenase activity"/>
    <property type="evidence" value="ECO:0007669"/>
    <property type="project" value="InterPro"/>
</dbReference>
<dbReference type="PRINTS" id="PR00368">
    <property type="entry name" value="FADPNR"/>
</dbReference>
<dbReference type="AlphaFoldDB" id="A0A2D3V3V8"/>
<feature type="domain" description="FAD/NAD(P)-binding" evidence="6">
    <location>
        <begin position="6"/>
        <end position="340"/>
    </location>
</feature>
<evidence type="ECO:0000313" key="7">
    <source>
        <dbReference type="EMBL" id="CZT16189.1"/>
    </source>
</evidence>
<protein>
    <submittedName>
        <fullName evidence="7">Related to NADH-dehydrogenase (Ubiquinone)</fullName>
    </submittedName>
</protein>
<dbReference type="GeneID" id="35597254"/>
<name>A0A2D3V3V8_9PEZI</name>
<evidence type="ECO:0000256" key="1">
    <source>
        <dbReference type="ARBA" id="ARBA00005272"/>
    </source>
</evidence>
<sequence length="426" mass="47846">MANKPTIAIIGNGWAGFTLAHGLLMSKYNVKVIAPLRTVQYTPLLASAAAGHFDFRLAEEPVRRRNRLPELQYHKATVESVDFEKKLVYCKPALANLAGNDFSKAERFEIRYDKLVICPGCINQTFGTPGAMEHANFLRTTDDARKIQQRILEMLDAASIPGLSDKQLRDILRIIIVGGGPIGIEAAAELYDLWHEDMRFLYEHLDGKFSIEIHDVAPTILSSFDERLGEYALEKLEKRGIKIQTESHIEKVEPGAMHTKELGEIKCGMLLWATGNGANPLVESLDVKKSDKLPRVLTNRRLEVLGSDDQIIEDVYAMGDSADIEGYSLPMLAEVAVQKAEYLAKQLNQDGQPVKPFEYRQKANLAYLGGQDGIIGGQEEWTGQSAWLAWRSGSIWHWPRSWRRTLMIGISWVFNVVGGRDIARKW</sequence>
<dbReference type="GO" id="GO:0005739">
    <property type="term" value="C:mitochondrion"/>
    <property type="evidence" value="ECO:0007669"/>
    <property type="project" value="TreeGrafter"/>
</dbReference>
<dbReference type="RefSeq" id="XP_023623082.1">
    <property type="nucleotide sequence ID" value="XM_023767314.1"/>
</dbReference>
<evidence type="ECO:0000256" key="4">
    <source>
        <dbReference type="ARBA" id="ARBA00023002"/>
    </source>
</evidence>
<evidence type="ECO:0000313" key="8">
    <source>
        <dbReference type="Proteomes" id="UP000225277"/>
    </source>
</evidence>
<comment type="similarity">
    <text evidence="1">Belongs to the NADH dehydrogenase family.</text>
</comment>
<dbReference type="EMBL" id="FJUY01000002">
    <property type="protein sequence ID" value="CZT16189.1"/>
    <property type="molecule type" value="Genomic_DNA"/>
</dbReference>
<proteinExistence type="inferred from homology"/>
<dbReference type="Proteomes" id="UP000225277">
    <property type="component" value="Unassembled WGS sequence"/>
</dbReference>
<dbReference type="InterPro" id="IPR045024">
    <property type="entry name" value="NDH-2"/>
</dbReference>
<keyword evidence="7" id="KW-0830">Ubiquinone</keyword>
<evidence type="ECO:0000256" key="2">
    <source>
        <dbReference type="ARBA" id="ARBA00022630"/>
    </source>
</evidence>
<keyword evidence="2" id="KW-0285">Flavoprotein</keyword>
<evidence type="ECO:0000256" key="3">
    <source>
        <dbReference type="ARBA" id="ARBA00022827"/>
    </source>
</evidence>
<keyword evidence="8" id="KW-1185">Reference proteome</keyword>
<evidence type="ECO:0000259" key="6">
    <source>
        <dbReference type="Pfam" id="PF07992"/>
    </source>
</evidence>
<gene>
    <name evidence="7" type="ORF">RCC_02031</name>
</gene>
<reference evidence="7 8" key="1">
    <citation type="submission" date="2016-03" db="EMBL/GenBank/DDBJ databases">
        <authorList>
            <person name="Ploux O."/>
        </authorList>
    </citation>
    <scope>NUCLEOTIDE SEQUENCE [LARGE SCALE GENOMIC DNA]</scope>
    <source>
        <strain evidence="7 8">URUG2</strain>
    </source>
</reference>
<dbReference type="Gene3D" id="3.50.50.100">
    <property type="match status" value="1"/>
</dbReference>
<keyword evidence="4" id="KW-0560">Oxidoreductase</keyword>
<dbReference type="PANTHER" id="PTHR43706:SF17">
    <property type="entry name" value="NADH DEHYDROGENASE (EUROFUNG)"/>
    <property type="match status" value="1"/>
</dbReference>
<dbReference type="InterPro" id="IPR023753">
    <property type="entry name" value="FAD/NAD-binding_dom"/>
</dbReference>
<dbReference type="SUPFAM" id="SSF51905">
    <property type="entry name" value="FAD/NAD(P)-binding domain"/>
    <property type="match status" value="2"/>
</dbReference>
<evidence type="ECO:0000256" key="5">
    <source>
        <dbReference type="ARBA" id="ARBA00023027"/>
    </source>
</evidence>
<keyword evidence="3" id="KW-0274">FAD</keyword>
<dbReference type="STRING" id="112498.A0A2D3V3V8"/>
<dbReference type="OrthoDB" id="3244603at2759"/>
<dbReference type="PRINTS" id="PR00411">
    <property type="entry name" value="PNDRDTASEI"/>
</dbReference>
<dbReference type="Pfam" id="PF07992">
    <property type="entry name" value="Pyr_redox_2"/>
    <property type="match status" value="1"/>
</dbReference>
<keyword evidence="5" id="KW-0520">NAD</keyword>
<organism evidence="7 8">
    <name type="scientific">Ramularia collo-cygni</name>
    <dbReference type="NCBI Taxonomy" id="112498"/>
    <lineage>
        <taxon>Eukaryota</taxon>
        <taxon>Fungi</taxon>
        <taxon>Dikarya</taxon>
        <taxon>Ascomycota</taxon>
        <taxon>Pezizomycotina</taxon>
        <taxon>Dothideomycetes</taxon>
        <taxon>Dothideomycetidae</taxon>
        <taxon>Mycosphaerellales</taxon>
        <taxon>Mycosphaerellaceae</taxon>
        <taxon>Ramularia</taxon>
    </lineage>
</organism>
<dbReference type="InterPro" id="IPR036188">
    <property type="entry name" value="FAD/NAD-bd_sf"/>
</dbReference>
<dbReference type="PANTHER" id="PTHR43706">
    <property type="entry name" value="NADH DEHYDROGENASE"/>
    <property type="match status" value="1"/>
</dbReference>